<evidence type="ECO:0000256" key="2">
    <source>
        <dbReference type="ARBA" id="ARBA00008772"/>
    </source>
</evidence>
<keyword evidence="5 8" id="KW-0547">Nucleotide-binding</keyword>
<dbReference type="InterPro" id="IPR014746">
    <property type="entry name" value="Gln_synth/guanido_kin_cat_dom"/>
</dbReference>
<comment type="pathway">
    <text evidence="1 8 9">Sulfur metabolism; glutathione biosynthesis; glutathione from L-cysteine and L-glutamate: step 1/2.</text>
</comment>
<evidence type="ECO:0000256" key="3">
    <source>
        <dbReference type="ARBA" id="ARBA00022598"/>
    </source>
</evidence>
<dbReference type="EMBL" id="AP025516">
    <property type="protein sequence ID" value="BDD85691.1"/>
    <property type="molecule type" value="Genomic_DNA"/>
</dbReference>
<dbReference type="InterPro" id="IPR006334">
    <property type="entry name" value="Glut_cys_ligase"/>
</dbReference>
<keyword evidence="12" id="KW-1185">Reference proteome</keyword>
<proteinExistence type="inferred from homology"/>
<dbReference type="Pfam" id="PF04262">
    <property type="entry name" value="Glu_cys_ligase"/>
    <property type="match status" value="1"/>
</dbReference>
<gene>
    <name evidence="8 11" type="primary">gshA</name>
    <name evidence="11" type="ORF">DPPLL_00560</name>
</gene>
<dbReference type="HAMAP" id="MF_00578">
    <property type="entry name" value="Glu_cys_ligase"/>
    <property type="match status" value="1"/>
</dbReference>
<comment type="similarity">
    <text evidence="2 8">Belongs to the glutamate--cysteine ligase type 1 family. Type 1 subfamily.</text>
</comment>
<name>A0ABN6LYK1_9BACT</name>
<keyword evidence="4 8" id="KW-0317">Glutathione biosynthesis</keyword>
<evidence type="ECO:0000256" key="9">
    <source>
        <dbReference type="RuleBase" id="RU004391"/>
    </source>
</evidence>
<evidence type="ECO:0000256" key="5">
    <source>
        <dbReference type="ARBA" id="ARBA00022741"/>
    </source>
</evidence>
<keyword evidence="3 8" id="KW-0436">Ligase</keyword>
<dbReference type="PANTHER" id="PTHR38761:SF1">
    <property type="entry name" value="GLUTAMATE--CYSTEINE LIGASE"/>
    <property type="match status" value="1"/>
</dbReference>
<evidence type="ECO:0000259" key="10">
    <source>
        <dbReference type="Pfam" id="PF04262"/>
    </source>
</evidence>
<accession>A0ABN6LYK1</accession>
<evidence type="ECO:0000256" key="8">
    <source>
        <dbReference type="HAMAP-Rule" id="MF_00578"/>
    </source>
</evidence>
<dbReference type="PANTHER" id="PTHR38761">
    <property type="entry name" value="GLUTAMATE--CYSTEINE LIGASE"/>
    <property type="match status" value="1"/>
</dbReference>
<evidence type="ECO:0000256" key="4">
    <source>
        <dbReference type="ARBA" id="ARBA00022684"/>
    </source>
</evidence>
<evidence type="ECO:0000256" key="7">
    <source>
        <dbReference type="ARBA" id="ARBA00048819"/>
    </source>
</evidence>
<organism evidence="11 12">
    <name type="scientific">Desulfofustis limnaeus</name>
    <dbReference type="NCBI Taxonomy" id="2740163"/>
    <lineage>
        <taxon>Bacteria</taxon>
        <taxon>Pseudomonadati</taxon>
        <taxon>Thermodesulfobacteriota</taxon>
        <taxon>Desulfobulbia</taxon>
        <taxon>Desulfobulbales</taxon>
        <taxon>Desulfocapsaceae</taxon>
        <taxon>Desulfofustis</taxon>
    </lineage>
</organism>
<evidence type="ECO:0000313" key="12">
    <source>
        <dbReference type="Proteomes" id="UP000830055"/>
    </source>
</evidence>
<sequence>MTADPQQVLPRLARLLDGIDPARLREGRKGIEKESLRITRDGLIAQTPHPKPLGSALTHPHITTDYSEALLEFITPPYLEVDDALEYLRDIHLFVYEQLGDELLLGASMPCGIDGDESIPIARYGSSNIGRFKHIYRHGLWHRYGRAMQSIAGIHFNYSVPAPIWETLHHDEGDSSELTDFISANYFGMMRNLKRQGWLILYLFGSSPAVCKRFFTSRPHLMAGFAEFDNCTLYYPYATSLRMSDIGYKSENQTQLAIDDTTLAGYVSSLNRAVSTPYPAYEKIGVKVNGEFRQLSTSILQIENEFYSTVRPKQVAEPGERPLRALQRRGVRYLELRSLDLDLNCPIGIEDDTARFIEAFMLTCLFQPSPTITDEERQAINDNQLNVAQRGREPGLLLRRGLRTISLRDWAEEILAAMSPLCRLLDGEDSRRPYTASLERNCQAVRDPEQTPSATMLKTMHTSGQSFAAYALRRSIEHLTTMRSQPLPERRRHAFQEMARVSTAKQRQLEQSDELAFEAFLSDYFKQR</sequence>
<evidence type="ECO:0000256" key="1">
    <source>
        <dbReference type="ARBA" id="ARBA00005006"/>
    </source>
</evidence>
<dbReference type="SUPFAM" id="SSF55931">
    <property type="entry name" value="Glutamine synthetase/guanido kinase"/>
    <property type="match status" value="1"/>
</dbReference>
<evidence type="ECO:0000313" key="11">
    <source>
        <dbReference type="EMBL" id="BDD85691.1"/>
    </source>
</evidence>
<protein>
    <recommendedName>
        <fullName evidence="8">Glutamate--cysteine ligase</fullName>
        <ecNumber evidence="8">6.3.2.2</ecNumber>
    </recommendedName>
    <alternativeName>
        <fullName evidence="8">Gamma-ECS</fullName>
        <shortName evidence="8">GCS</shortName>
    </alternativeName>
    <alternativeName>
        <fullName evidence="8">Gamma-glutamylcysteine synthetase</fullName>
    </alternativeName>
</protein>
<dbReference type="Gene3D" id="3.30.590.20">
    <property type="match status" value="1"/>
</dbReference>
<reference evidence="11 12" key="1">
    <citation type="submission" date="2022-01" db="EMBL/GenBank/DDBJ databases">
        <title>Desulfofustis limnae sp. nov., a novel mesophilic sulfate-reducing bacterium isolated from marsh soil.</title>
        <authorList>
            <person name="Watanabe M."/>
            <person name="Takahashi A."/>
            <person name="Kojima H."/>
            <person name="Fukui M."/>
        </authorList>
    </citation>
    <scope>NUCLEOTIDE SEQUENCE [LARGE SCALE GENOMIC DNA]</scope>
    <source>
        <strain evidence="11 12">PPLL</strain>
    </source>
</reference>
<dbReference type="GO" id="GO:0016874">
    <property type="term" value="F:ligase activity"/>
    <property type="evidence" value="ECO:0007669"/>
    <property type="project" value="UniProtKB-KW"/>
</dbReference>
<comment type="catalytic activity">
    <reaction evidence="7 8 9">
        <text>L-cysteine + L-glutamate + ATP = gamma-L-glutamyl-L-cysteine + ADP + phosphate + H(+)</text>
        <dbReference type="Rhea" id="RHEA:13285"/>
        <dbReference type="ChEBI" id="CHEBI:15378"/>
        <dbReference type="ChEBI" id="CHEBI:29985"/>
        <dbReference type="ChEBI" id="CHEBI:30616"/>
        <dbReference type="ChEBI" id="CHEBI:35235"/>
        <dbReference type="ChEBI" id="CHEBI:43474"/>
        <dbReference type="ChEBI" id="CHEBI:58173"/>
        <dbReference type="ChEBI" id="CHEBI:456216"/>
        <dbReference type="EC" id="6.3.2.2"/>
    </reaction>
</comment>
<keyword evidence="6 8" id="KW-0067">ATP-binding</keyword>
<feature type="domain" description="Glutamate--cysteine ligase" evidence="10">
    <location>
        <begin position="22"/>
        <end position="386"/>
    </location>
</feature>
<evidence type="ECO:0000256" key="6">
    <source>
        <dbReference type="ARBA" id="ARBA00022840"/>
    </source>
</evidence>
<dbReference type="Proteomes" id="UP000830055">
    <property type="component" value="Chromosome"/>
</dbReference>
<dbReference type="RefSeq" id="WP_284152828.1">
    <property type="nucleotide sequence ID" value="NZ_AP025516.1"/>
</dbReference>
<dbReference type="NCBIfam" id="TIGR01434">
    <property type="entry name" value="glu_cys_ligase"/>
    <property type="match status" value="1"/>
</dbReference>
<dbReference type="InterPro" id="IPR007370">
    <property type="entry name" value="Glu_cys_ligase"/>
</dbReference>
<dbReference type="EC" id="6.3.2.2" evidence="8"/>